<evidence type="ECO:0000256" key="4">
    <source>
        <dbReference type="ARBA" id="ARBA00023015"/>
    </source>
</evidence>
<dbReference type="GO" id="GO:0008270">
    <property type="term" value="F:zinc ion binding"/>
    <property type="evidence" value="ECO:0007669"/>
    <property type="project" value="InterPro"/>
</dbReference>
<dbReference type="AlphaFoldDB" id="A0A7W5XZU1"/>
<keyword evidence="10" id="KW-0326">Glycosidase</keyword>
<feature type="compositionally biased region" description="Low complexity" evidence="8">
    <location>
        <begin position="179"/>
        <end position="193"/>
    </location>
</feature>
<dbReference type="InterPro" id="IPR037046">
    <property type="entry name" value="AlkA_N_sf"/>
</dbReference>
<dbReference type="InterPro" id="IPR035451">
    <property type="entry name" value="Ada-like_dom_sf"/>
</dbReference>
<dbReference type="GO" id="GO:0032131">
    <property type="term" value="F:alkylated DNA binding"/>
    <property type="evidence" value="ECO:0007669"/>
    <property type="project" value="TreeGrafter"/>
</dbReference>
<dbReference type="GO" id="GO:0005737">
    <property type="term" value="C:cytoplasm"/>
    <property type="evidence" value="ECO:0007669"/>
    <property type="project" value="TreeGrafter"/>
</dbReference>
<dbReference type="PANTHER" id="PTHR43003">
    <property type="entry name" value="DNA-3-METHYLADENINE GLYCOSYLASE"/>
    <property type="match status" value="1"/>
</dbReference>
<dbReference type="SUPFAM" id="SSF46689">
    <property type="entry name" value="Homeodomain-like"/>
    <property type="match status" value="1"/>
</dbReference>
<dbReference type="PANTHER" id="PTHR43003:SF13">
    <property type="entry name" value="DNA-3-METHYLADENINE GLYCOSYLASE 2"/>
    <property type="match status" value="1"/>
</dbReference>
<comment type="cofactor">
    <cofactor evidence="1">
        <name>Zn(2+)</name>
        <dbReference type="ChEBI" id="CHEBI:29105"/>
    </cofactor>
</comment>
<keyword evidence="6" id="KW-0804">Transcription</keyword>
<organism evidence="10 11">
    <name type="scientific">Garicola koreensis</name>
    <dbReference type="NCBI Taxonomy" id="1262554"/>
    <lineage>
        <taxon>Bacteria</taxon>
        <taxon>Bacillati</taxon>
        <taxon>Actinomycetota</taxon>
        <taxon>Actinomycetes</taxon>
        <taxon>Micrococcales</taxon>
        <taxon>Micrococcaceae</taxon>
        <taxon>Garicola</taxon>
    </lineage>
</organism>
<evidence type="ECO:0000256" key="7">
    <source>
        <dbReference type="ARBA" id="ARBA00023204"/>
    </source>
</evidence>
<name>A0A7W5XZU1_9MICC</name>
<dbReference type="Pfam" id="PF12833">
    <property type="entry name" value="HTH_18"/>
    <property type="match status" value="1"/>
</dbReference>
<proteinExistence type="predicted"/>
<dbReference type="SUPFAM" id="SSF48150">
    <property type="entry name" value="DNA-glycosylase"/>
    <property type="match status" value="1"/>
</dbReference>
<keyword evidence="3" id="KW-0227">DNA damage</keyword>
<evidence type="ECO:0000259" key="9">
    <source>
        <dbReference type="PROSITE" id="PS01124"/>
    </source>
</evidence>
<dbReference type="GO" id="GO:0032993">
    <property type="term" value="C:protein-DNA complex"/>
    <property type="evidence" value="ECO:0007669"/>
    <property type="project" value="TreeGrafter"/>
</dbReference>
<keyword evidence="10" id="KW-0378">Hydrolase</keyword>
<dbReference type="Gene3D" id="1.10.340.30">
    <property type="entry name" value="Hypothetical protein, domain 2"/>
    <property type="match status" value="1"/>
</dbReference>
<dbReference type="InterPro" id="IPR051912">
    <property type="entry name" value="Alkylbase_DNA_Glycosylase/TA"/>
</dbReference>
<dbReference type="EC" id="3.2.2.21" evidence="10"/>
<keyword evidence="7" id="KW-0234">DNA repair</keyword>
<dbReference type="Gene3D" id="1.10.10.60">
    <property type="entry name" value="Homeodomain-like"/>
    <property type="match status" value="1"/>
</dbReference>
<comment type="caution">
    <text evidence="10">The sequence shown here is derived from an EMBL/GenBank/DDBJ whole genome shotgun (WGS) entry which is preliminary data.</text>
</comment>
<dbReference type="Pfam" id="PF06029">
    <property type="entry name" value="AlkA_N"/>
    <property type="match status" value="1"/>
</dbReference>
<dbReference type="GO" id="GO:0043565">
    <property type="term" value="F:sequence-specific DNA binding"/>
    <property type="evidence" value="ECO:0007669"/>
    <property type="project" value="InterPro"/>
</dbReference>
<dbReference type="Gene3D" id="1.10.1670.10">
    <property type="entry name" value="Helix-hairpin-Helix base-excision DNA repair enzymes (C-terminal)"/>
    <property type="match status" value="1"/>
</dbReference>
<evidence type="ECO:0000313" key="11">
    <source>
        <dbReference type="Proteomes" id="UP000547528"/>
    </source>
</evidence>
<dbReference type="InterPro" id="IPR023170">
    <property type="entry name" value="HhH_base_excis_C"/>
</dbReference>
<dbReference type="InterPro" id="IPR011257">
    <property type="entry name" value="DNA_glycosylase"/>
</dbReference>
<keyword evidence="2" id="KW-0489">Methyltransferase</keyword>
<evidence type="ECO:0000313" key="10">
    <source>
        <dbReference type="EMBL" id="MBB3666548.1"/>
    </source>
</evidence>
<dbReference type="Proteomes" id="UP000547528">
    <property type="component" value="Unassembled WGS sequence"/>
</dbReference>
<evidence type="ECO:0000256" key="6">
    <source>
        <dbReference type="ARBA" id="ARBA00023163"/>
    </source>
</evidence>
<keyword evidence="11" id="KW-1185">Reference proteome</keyword>
<dbReference type="GO" id="GO:0008168">
    <property type="term" value="F:methyltransferase activity"/>
    <property type="evidence" value="ECO:0007669"/>
    <property type="project" value="UniProtKB-KW"/>
</dbReference>
<dbReference type="SMART" id="SM01009">
    <property type="entry name" value="AlkA_N"/>
    <property type="match status" value="1"/>
</dbReference>
<evidence type="ECO:0000256" key="8">
    <source>
        <dbReference type="SAM" id="MobiDB-lite"/>
    </source>
</evidence>
<accession>A0A7W5XZU1</accession>
<dbReference type="GO" id="GO:0043916">
    <property type="term" value="F:DNA-7-methylguanine glycosylase activity"/>
    <property type="evidence" value="ECO:0007669"/>
    <property type="project" value="TreeGrafter"/>
</dbReference>
<dbReference type="InterPro" id="IPR009057">
    <property type="entry name" value="Homeodomain-like_sf"/>
</dbReference>
<dbReference type="InterPro" id="IPR010316">
    <property type="entry name" value="AlkA_N"/>
</dbReference>
<dbReference type="GO" id="GO:0032259">
    <property type="term" value="P:methylation"/>
    <property type="evidence" value="ECO:0007669"/>
    <property type="project" value="UniProtKB-KW"/>
</dbReference>
<reference evidence="10 11" key="1">
    <citation type="submission" date="2020-08" db="EMBL/GenBank/DDBJ databases">
        <title>Sequencing the genomes of 1000 actinobacteria strains.</title>
        <authorList>
            <person name="Klenk H.-P."/>
        </authorList>
    </citation>
    <scope>NUCLEOTIDE SEQUENCE [LARGE SCALE GENOMIC DNA]</scope>
    <source>
        <strain evidence="10 11">DSM 28238</strain>
    </source>
</reference>
<dbReference type="SUPFAM" id="SSF55945">
    <property type="entry name" value="TATA-box binding protein-like"/>
    <property type="match status" value="1"/>
</dbReference>
<dbReference type="Gene3D" id="3.30.310.20">
    <property type="entry name" value="DNA-3-methyladenine glycosylase AlkA, N-terminal domain"/>
    <property type="match status" value="1"/>
</dbReference>
<dbReference type="Pfam" id="PF02805">
    <property type="entry name" value="Ada_Zn_binding"/>
    <property type="match status" value="1"/>
</dbReference>
<dbReference type="PROSITE" id="PS01124">
    <property type="entry name" value="HTH_ARAC_FAMILY_2"/>
    <property type="match status" value="1"/>
</dbReference>
<dbReference type="GO" id="GO:0006307">
    <property type="term" value="P:DNA alkylation repair"/>
    <property type="evidence" value="ECO:0007669"/>
    <property type="project" value="TreeGrafter"/>
</dbReference>
<keyword evidence="2" id="KW-0808">Transferase</keyword>
<dbReference type="GO" id="GO:0006285">
    <property type="term" value="P:base-excision repair, AP site formation"/>
    <property type="evidence" value="ECO:0007669"/>
    <property type="project" value="TreeGrafter"/>
</dbReference>
<protein>
    <submittedName>
        <fullName evidence="10">AraC family transcriptional regulator of adaptative response / DNA-3-methyladenine glycosylase II</fullName>
        <ecNumber evidence="10">3.2.2.21</ecNumber>
    </submittedName>
</protein>
<dbReference type="InterPro" id="IPR018060">
    <property type="entry name" value="HTH_AraC"/>
</dbReference>
<feature type="domain" description="HTH araC/xylS-type" evidence="9">
    <location>
        <begin position="76"/>
        <end position="174"/>
    </location>
</feature>
<keyword evidence="4" id="KW-0805">Transcription regulation</keyword>
<dbReference type="SMART" id="SM00342">
    <property type="entry name" value="HTH_ARAC"/>
    <property type="match status" value="1"/>
</dbReference>
<keyword evidence="5" id="KW-0010">Activator</keyword>
<sequence>MQSRDARFDGQFIFAVSSTGIYCRPSCPARAPKPQNVTFYTTSAAAHQAGYRACRRCLPDAAPGSPEWNIRQDLSSRAMRLIREGIMNEGGVAELSRRLGYSTRHIQRTLHAQLGAGPLALARAHRAQTARTLLVATDLPISEAVFAAGFTSSRQFNETLREIFGTSPSDIRARRRPSPRAAVPPEAAEPAPQAHHRLTLDLDLPVREPFDAPGVFRFLAQRAVAGVEAAQLAENCLLYARTLRLRRGAGALQLTATPQGPRWRVHLRCEVASLADVPAVVSAARHLLDLDADPVAAGAALAHDPALAPLVRRTPGIRLPGIADVQEYLFRAIVGQQISVAAARTHLSRFAAAAGTGYKSTIEGLSTLFPTAGEILAAVPDPSPDGGPLDPERPLRLPARSIRTIRHTAAAWESGQLQIDRGTDPAALHQQLTAIAGIGEWTSSYLALRALGHPDVWMRGDVALVAGAENLKLLDPEISPSAAHRALAHRAQRWSPWRSYAAMHLWNAAATPPKGPYR</sequence>
<dbReference type="SUPFAM" id="SSF57884">
    <property type="entry name" value="Ada DNA repair protein, N-terminal domain (N-Ada 10)"/>
    <property type="match status" value="1"/>
</dbReference>
<evidence type="ECO:0000256" key="5">
    <source>
        <dbReference type="ARBA" id="ARBA00023159"/>
    </source>
</evidence>
<evidence type="ECO:0000256" key="2">
    <source>
        <dbReference type="ARBA" id="ARBA00022603"/>
    </source>
</evidence>
<dbReference type="InterPro" id="IPR004026">
    <property type="entry name" value="Ada_DNA_repair_Zn-bd"/>
</dbReference>
<dbReference type="GO" id="GO:0008725">
    <property type="term" value="F:DNA-3-methyladenine glycosylase activity"/>
    <property type="evidence" value="ECO:0007669"/>
    <property type="project" value="TreeGrafter"/>
</dbReference>
<gene>
    <name evidence="10" type="ORF">FHX47_000141</name>
</gene>
<dbReference type="GO" id="GO:0003700">
    <property type="term" value="F:DNA-binding transcription factor activity"/>
    <property type="evidence" value="ECO:0007669"/>
    <property type="project" value="InterPro"/>
</dbReference>
<dbReference type="EMBL" id="JACIBT010000001">
    <property type="protein sequence ID" value="MBB3666548.1"/>
    <property type="molecule type" value="Genomic_DNA"/>
</dbReference>
<dbReference type="Gene3D" id="3.40.10.10">
    <property type="entry name" value="DNA Methylphosphotriester Repair Domain"/>
    <property type="match status" value="1"/>
</dbReference>
<feature type="region of interest" description="Disordered" evidence="8">
    <location>
        <begin position="167"/>
        <end position="195"/>
    </location>
</feature>
<evidence type="ECO:0000256" key="1">
    <source>
        <dbReference type="ARBA" id="ARBA00001947"/>
    </source>
</evidence>
<evidence type="ECO:0000256" key="3">
    <source>
        <dbReference type="ARBA" id="ARBA00022763"/>
    </source>
</evidence>